<feature type="region of interest" description="Disordered" evidence="1">
    <location>
        <begin position="256"/>
        <end position="287"/>
    </location>
</feature>
<keyword evidence="5" id="KW-1185">Reference proteome</keyword>
<name>A0A7W9IJM1_9ACTN</name>
<protein>
    <submittedName>
        <fullName evidence="4">Uncharacterized membrane protein YidH (DUF202 family)</fullName>
    </submittedName>
</protein>
<evidence type="ECO:0000313" key="4">
    <source>
        <dbReference type="EMBL" id="MBB5821959.1"/>
    </source>
</evidence>
<dbReference type="Proteomes" id="UP000540685">
    <property type="component" value="Unassembled WGS sequence"/>
</dbReference>
<feature type="transmembrane region" description="Helical" evidence="2">
    <location>
        <begin position="137"/>
        <end position="157"/>
    </location>
</feature>
<evidence type="ECO:0000313" key="5">
    <source>
        <dbReference type="Proteomes" id="UP000540685"/>
    </source>
</evidence>
<feature type="compositionally biased region" description="Low complexity" evidence="1">
    <location>
        <begin position="200"/>
        <end position="216"/>
    </location>
</feature>
<gene>
    <name evidence="4" type="ORF">F4562_005021</name>
</gene>
<evidence type="ECO:0000256" key="2">
    <source>
        <dbReference type="SAM" id="Phobius"/>
    </source>
</evidence>
<dbReference type="EMBL" id="JACHMP010000001">
    <property type="protein sequence ID" value="MBB5821959.1"/>
    <property type="molecule type" value="Genomic_DNA"/>
</dbReference>
<feature type="region of interest" description="Disordered" evidence="1">
    <location>
        <begin position="199"/>
        <end position="234"/>
    </location>
</feature>
<feature type="transmembrane region" description="Helical" evidence="2">
    <location>
        <begin position="61"/>
        <end position="85"/>
    </location>
</feature>
<keyword evidence="2" id="KW-0472">Membrane</keyword>
<dbReference type="InterPro" id="IPR025565">
    <property type="entry name" value="DUF4328"/>
</dbReference>
<dbReference type="Pfam" id="PF14219">
    <property type="entry name" value="DUF4328"/>
    <property type="match status" value="1"/>
</dbReference>
<organism evidence="4 5">
    <name type="scientific">Streptosporangium becharense</name>
    <dbReference type="NCBI Taxonomy" id="1816182"/>
    <lineage>
        <taxon>Bacteria</taxon>
        <taxon>Bacillati</taxon>
        <taxon>Actinomycetota</taxon>
        <taxon>Actinomycetes</taxon>
        <taxon>Streptosporangiales</taxon>
        <taxon>Streptosporangiaceae</taxon>
        <taxon>Streptosporangium</taxon>
    </lineage>
</organism>
<accession>A0A7W9IJM1</accession>
<proteinExistence type="predicted"/>
<reference evidence="4 5" key="1">
    <citation type="submission" date="2020-08" db="EMBL/GenBank/DDBJ databases">
        <title>Sequencing the genomes of 1000 actinobacteria strains.</title>
        <authorList>
            <person name="Klenk H.-P."/>
        </authorList>
    </citation>
    <scope>NUCLEOTIDE SEQUENCE [LARGE SCALE GENOMIC DNA]</scope>
    <source>
        <strain evidence="4 5">DSM 46887</strain>
    </source>
</reference>
<feature type="compositionally biased region" description="Polar residues" evidence="1">
    <location>
        <begin position="278"/>
        <end position="287"/>
    </location>
</feature>
<dbReference type="AlphaFoldDB" id="A0A7W9IJM1"/>
<keyword evidence="2" id="KW-1133">Transmembrane helix</keyword>
<feature type="transmembrane region" description="Helical" evidence="2">
    <location>
        <begin position="106"/>
        <end position="125"/>
    </location>
</feature>
<evidence type="ECO:0000259" key="3">
    <source>
        <dbReference type="Pfam" id="PF14219"/>
    </source>
</evidence>
<dbReference type="RefSeq" id="WP_221206759.1">
    <property type="nucleotide sequence ID" value="NZ_JACHMP010000001.1"/>
</dbReference>
<sequence length="287" mass="30016">MRSIPSPQKKAASAVYLALTALVLALTALVVFERARGRRLVLEVSEMGGDPHAPGAQAVVGAVTVFAVLIILVAVTAVAAAVAYLNWLLRARRGAGLARTPALASWFAPAANLVLPAVLVDRLWLTARPPADRRPRWLALLTVWWLSWLTALVLVLVRLWPGAPHGGADLTGIGPAELSAVAVAALLCAATVREVTAVQAAGSRPRGGRAAAHVEPSPSPEPAPRSHPGARPSARLNARLSARLSAGRDARRGALRLLTARPFLRRTSGTTPPGAAEQTEQVSSTGR</sequence>
<comment type="caution">
    <text evidence="4">The sequence shown here is derived from an EMBL/GenBank/DDBJ whole genome shotgun (WGS) entry which is preliminary data.</text>
</comment>
<evidence type="ECO:0000256" key="1">
    <source>
        <dbReference type="SAM" id="MobiDB-lite"/>
    </source>
</evidence>
<keyword evidence="2" id="KW-0812">Transmembrane</keyword>
<feature type="domain" description="DUF4328" evidence="3">
    <location>
        <begin position="57"/>
        <end position="196"/>
    </location>
</feature>